<feature type="compositionally biased region" description="Polar residues" evidence="8">
    <location>
        <begin position="183"/>
        <end position="202"/>
    </location>
</feature>
<name>A0A8C5Q7L6_9ANUR</name>
<reference evidence="9" key="1">
    <citation type="submission" date="2025-08" db="UniProtKB">
        <authorList>
            <consortium name="Ensembl"/>
        </authorList>
    </citation>
    <scope>IDENTIFICATION</scope>
</reference>
<accession>A0A8C5Q7L6</accession>
<keyword evidence="3" id="KW-0507">mRNA processing</keyword>
<dbReference type="Proteomes" id="UP000694569">
    <property type="component" value="Unplaced"/>
</dbReference>
<dbReference type="GO" id="GO:0008380">
    <property type="term" value="P:RNA splicing"/>
    <property type="evidence" value="ECO:0007669"/>
    <property type="project" value="UniProtKB-KW"/>
</dbReference>
<dbReference type="FunFam" id="3.30.70.330:FF:000424">
    <property type="entry name" value="RNA-binding protein 48 isoform X4"/>
    <property type="match status" value="1"/>
</dbReference>
<dbReference type="GO" id="GO:0003723">
    <property type="term" value="F:RNA binding"/>
    <property type="evidence" value="ECO:0007669"/>
    <property type="project" value="UniProtKB-KW"/>
</dbReference>
<feature type="region of interest" description="Disordered" evidence="8">
    <location>
        <begin position="219"/>
        <end position="264"/>
    </location>
</feature>
<dbReference type="GeneTree" id="ENSGT00390000004541"/>
<dbReference type="InterPro" id="IPR039599">
    <property type="entry name" value="RBM48"/>
</dbReference>
<dbReference type="AlphaFoldDB" id="A0A8C5Q7L6"/>
<comment type="similarity">
    <text evidence="1">Belongs to the RBM48 family.</text>
</comment>
<dbReference type="OrthoDB" id="78358at2759"/>
<dbReference type="InterPro" id="IPR035979">
    <property type="entry name" value="RBD_domain_sf"/>
</dbReference>
<evidence type="ECO:0000256" key="3">
    <source>
        <dbReference type="ARBA" id="ARBA00022664"/>
    </source>
</evidence>
<protein>
    <recommendedName>
        <fullName evidence="2">RNA-binding protein 48</fullName>
    </recommendedName>
</protein>
<organism evidence="9 10">
    <name type="scientific">Leptobrachium leishanense</name>
    <name type="common">Leishan spiny toad</name>
    <dbReference type="NCBI Taxonomy" id="445787"/>
    <lineage>
        <taxon>Eukaryota</taxon>
        <taxon>Metazoa</taxon>
        <taxon>Chordata</taxon>
        <taxon>Craniata</taxon>
        <taxon>Vertebrata</taxon>
        <taxon>Euteleostomi</taxon>
        <taxon>Amphibia</taxon>
        <taxon>Batrachia</taxon>
        <taxon>Anura</taxon>
        <taxon>Pelobatoidea</taxon>
        <taxon>Megophryidae</taxon>
        <taxon>Leptobrachium</taxon>
    </lineage>
</organism>
<reference evidence="9" key="2">
    <citation type="submission" date="2025-09" db="UniProtKB">
        <authorList>
            <consortium name="Ensembl"/>
        </authorList>
    </citation>
    <scope>IDENTIFICATION</scope>
</reference>
<keyword evidence="5" id="KW-0694">RNA-binding</keyword>
<evidence type="ECO:0000256" key="7">
    <source>
        <dbReference type="ARBA" id="ARBA00035004"/>
    </source>
</evidence>
<dbReference type="Ensembl" id="ENSLLET00000034337.1">
    <property type="protein sequence ID" value="ENSLLEP00000033069.1"/>
    <property type="gene ID" value="ENSLLEG00000020935.1"/>
</dbReference>
<evidence type="ECO:0000256" key="6">
    <source>
        <dbReference type="ARBA" id="ARBA00023187"/>
    </source>
</evidence>
<feature type="compositionally biased region" description="Polar residues" evidence="8">
    <location>
        <begin position="247"/>
        <end position="262"/>
    </location>
</feature>
<proteinExistence type="inferred from homology"/>
<dbReference type="GO" id="GO:0005681">
    <property type="term" value="C:spliceosomal complex"/>
    <property type="evidence" value="ECO:0007669"/>
    <property type="project" value="UniProtKB-KW"/>
</dbReference>
<sequence>MAAESGVCLQVEVQAHHEQKRVCDSRAKYRDGRRPRAVKVYTINLESRYLLIQGVPAIGVMKELVEQFALYGVIEEYNALDEYPTEEFTEVYLLKFQRLQSARVAKRKMDERSFFGGLLHVCYAPEFETVQETREKLQDRRRFVARATSDKARNAPERKPEATRNTGCPFESSYPESDASLAHGSSYNSQLQHSSPTKSGSTVPFARIPEFNQSCTPHSFPILSDSNPVAHKGNFQQTTEPWPLEKNPQTSIPIQTNPSAAGSNFLRFTPRTTQLQERQRKREHRNALALCGSSSDNQDIVIGPKLPEMPKLDMDDPSLNMSADFIRDKLKKVGGTPLLPKLHNAAEDAQAEAPKKQRRRI</sequence>
<comment type="function">
    <text evidence="7">As a component of the minor spliceosome, involved in the splicing of U12-type introns in pre-mRNAs.</text>
</comment>
<dbReference type="GO" id="GO:0006397">
    <property type="term" value="P:mRNA processing"/>
    <property type="evidence" value="ECO:0007669"/>
    <property type="project" value="UniProtKB-KW"/>
</dbReference>
<dbReference type="SUPFAM" id="SSF54928">
    <property type="entry name" value="RNA-binding domain, RBD"/>
    <property type="match status" value="1"/>
</dbReference>
<dbReference type="GO" id="GO:0005654">
    <property type="term" value="C:nucleoplasm"/>
    <property type="evidence" value="ECO:0007669"/>
    <property type="project" value="TreeGrafter"/>
</dbReference>
<evidence type="ECO:0000256" key="2">
    <source>
        <dbReference type="ARBA" id="ARBA00015189"/>
    </source>
</evidence>
<evidence type="ECO:0000313" key="9">
    <source>
        <dbReference type="Ensembl" id="ENSLLEP00000033069.1"/>
    </source>
</evidence>
<evidence type="ECO:0000313" key="10">
    <source>
        <dbReference type="Proteomes" id="UP000694569"/>
    </source>
</evidence>
<keyword evidence="10" id="KW-1185">Reference proteome</keyword>
<dbReference type="PANTHER" id="PTHR20957">
    <property type="entry name" value="RNA-BINDING PROTEIN 48"/>
    <property type="match status" value="1"/>
</dbReference>
<keyword evidence="6" id="KW-0508">mRNA splicing</keyword>
<dbReference type="CDD" id="cd12442">
    <property type="entry name" value="RRM_RBM48"/>
    <property type="match status" value="1"/>
</dbReference>
<evidence type="ECO:0000256" key="1">
    <source>
        <dbReference type="ARBA" id="ARBA00006938"/>
    </source>
</evidence>
<feature type="region of interest" description="Disordered" evidence="8">
    <location>
        <begin position="335"/>
        <end position="361"/>
    </location>
</feature>
<evidence type="ECO:0000256" key="5">
    <source>
        <dbReference type="ARBA" id="ARBA00022884"/>
    </source>
</evidence>
<dbReference type="PANTHER" id="PTHR20957:SF0">
    <property type="entry name" value="RNA-BINDING PROTEIN 48"/>
    <property type="match status" value="1"/>
</dbReference>
<gene>
    <name evidence="9" type="primary">RBM48</name>
</gene>
<dbReference type="InterPro" id="IPR034264">
    <property type="entry name" value="RBM48_RRM"/>
</dbReference>
<keyword evidence="4" id="KW-0747">Spliceosome</keyword>
<evidence type="ECO:0000256" key="4">
    <source>
        <dbReference type="ARBA" id="ARBA00022728"/>
    </source>
</evidence>
<evidence type="ECO:0000256" key="8">
    <source>
        <dbReference type="SAM" id="MobiDB-lite"/>
    </source>
</evidence>
<feature type="compositionally biased region" description="Basic and acidic residues" evidence="8">
    <location>
        <begin position="144"/>
        <end position="162"/>
    </location>
</feature>
<feature type="region of interest" description="Disordered" evidence="8">
    <location>
        <begin position="144"/>
        <end position="204"/>
    </location>
</feature>